<organism evidence="1 2">
    <name type="scientific">Gigaspora margarita</name>
    <dbReference type="NCBI Taxonomy" id="4874"/>
    <lineage>
        <taxon>Eukaryota</taxon>
        <taxon>Fungi</taxon>
        <taxon>Fungi incertae sedis</taxon>
        <taxon>Mucoromycota</taxon>
        <taxon>Glomeromycotina</taxon>
        <taxon>Glomeromycetes</taxon>
        <taxon>Diversisporales</taxon>
        <taxon>Gigasporaceae</taxon>
        <taxon>Gigaspora</taxon>
    </lineage>
</organism>
<gene>
    <name evidence="1" type="ORF">GMARGA_LOCUS36069</name>
</gene>
<feature type="non-terminal residue" evidence="1">
    <location>
        <position position="44"/>
    </location>
</feature>
<comment type="caution">
    <text evidence="1">The sequence shown here is derived from an EMBL/GenBank/DDBJ whole genome shotgun (WGS) entry which is preliminary data.</text>
</comment>
<reference evidence="1 2" key="1">
    <citation type="submission" date="2021-06" db="EMBL/GenBank/DDBJ databases">
        <authorList>
            <person name="Kallberg Y."/>
            <person name="Tangrot J."/>
            <person name="Rosling A."/>
        </authorList>
    </citation>
    <scope>NUCLEOTIDE SEQUENCE [LARGE SCALE GENOMIC DNA]</scope>
    <source>
        <strain evidence="1 2">120-4 pot B 10/14</strain>
    </source>
</reference>
<evidence type="ECO:0000313" key="1">
    <source>
        <dbReference type="EMBL" id="CAG8842593.1"/>
    </source>
</evidence>
<accession>A0ABN7WWN1</accession>
<keyword evidence="2" id="KW-1185">Reference proteome</keyword>
<proteinExistence type="predicted"/>
<protein>
    <submittedName>
        <fullName evidence="1">13347_t:CDS:1</fullName>
    </submittedName>
</protein>
<feature type="non-terminal residue" evidence="1">
    <location>
        <position position="1"/>
    </location>
</feature>
<evidence type="ECO:0000313" key="2">
    <source>
        <dbReference type="Proteomes" id="UP000789901"/>
    </source>
</evidence>
<sequence length="44" mass="5127">LHDRQIEQTWNLNVQRLDELGKDLDINKLGIGMIKDLGVLEPVW</sequence>
<dbReference type="EMBL" id="CAJVQB010069513">
    <property type="protein sequence ID" value="CAG8842593.1"/>
    <property type="molecule type" value="Genomic_DNA"/>
</dbReference>
<dbReference type="Proteomes" id="UP000789901">
    <property type="component" value="Unassembled WGS sequence"/>
</dbReference>
<name>A0ABN7WWN1_GIGMA</name>